<dbReference type="Gene3D" id="3.10.180.10">
    <property type="entry name" value="2,3-Dihydroxybiphenyl 1,2-Dioxygenase, domain 1"/>
    <property type="match status" value="1"/>
</dbReference>
<dbReference type="KEGG" id="osu:NT6N_40430"/>
<organism evidence="2">
    <name type="scientific">Oceaniferula spumae</name>
    <dbReference type="NCBI Taxonomy" id="2979115"/>
    <lineage>
        <taxon>Bacteria</taxon>
        <taxon>Pseudomonadati</taxon>
        <taxon>Verrucomicrobiota</taxon>
        <taxon>Verrucomicrobiia</taxon>
        <taxon>Verrucomicrobiales</taxon>
        <taxon>Verrucomicrobiaceae</taxon>
        <taxon>Oceaniferula</taxon>
    </lineage>
</organism>
<dbReference type="InterPro" id="IPR004360">
    <property type="entry name" value="Glyas_Fos-R_dOase_dom"/>
</dbReference>
<gene>
    <name evidence="2" type="ORF">NT6N_40430</name>
</gene>
<dbReference type="SUPFAM" id="SSF54593">
    <property type="entry name" value="Glyoxalase/Bleomycin resistance protein/Dihydroxybiphenyl dioxygenase"/>
    <property type="match status" value="1"/>
</dbReference>
<dbReference type="PROSITE" id="PS51819">
    <property type="entry name" value="VOC"/>
    <property type="match status" value="1"/>
</dbReference>
<dbReference type="Pfam" id="PF00903">
    <property type="entry name" value="Glyoxalase"/>
    <property type="match status" value="1"/>
</dbReference>
<evidence type="ECO:0000259" key="1">
    <source>
        <dbReference type="PROSITE" id="PS51819"/>
    </source>
</evidence>
<reference evidence="2" key="1">
    <citation type="submission" date="2024-07" db="EMBL/GenBank/DDBJ databases">
        <title>Complete genome sequence of Verrucomicrobiaceae bacterium NT6N.</title>
        <authorList>
            <person name="Huang C."/>
            <person name="Takami H."/>
            <person name="Hamasaki K."/>
        </authorList>
    </citation>
    <scope>NUCLEOTIDE SEQUENCE</scope>
    <source>
        <strain evidence="2">NT6N</strain>
    </source>
</reference>
<dbReference type="InterPro" id="IPR037523">
    <property type="entry name" value="VOC_core"/>
</dbReference>
<sequence length="126" mass="14456">MKIKRAGFIAFPASDFEKSVAFYRDLLELPMVAQGEDPFSRYAHFDCKGFGVRVYEWTKPFNRAHTGLQMLVDDVDSLHRELREHGVKFSGDIRDEPWGGRVVTVSDPDGNLFDLLNADFEDRLQS</sequence>
<dbReference type="AlphaFoldDB" id="A0AAT9FSU9"/>
<protein>
    <submittedName>
        <fullName evidence="2">Glyoxalase</fullName>
    </submittedName>
</protein>
<feature type="domain" description="VOC" evidence="1">
    <location>
        <begin position="5"/>
        <end position="118"/>
    </location>
</feature>
<dbReference type="InterPro" id="IPR029068">
    <property type="entry name" value="Glyas_Bleomycin-R_OHBP_Dase"/>
</dbReference>
<proteinExistence type="predicted"/>
<evidence type="ECO:0000313" key="2">
    <source>
        <dbReference type="EMBL" id="BDS09003.1"/>
    </source>
</evidence>
<dbReference type="EMBL" id="AP026866">
    <property type="protein sequence ID" value="BDS09003.1"/>
    <property type="molecule type" value="Genomic_DNA"/>
</dbReference>
<accession>A0AAT9FSU9</accession>
<name>A0AAT9FSU9_9BACT</name>